<dbReference type="InterPro" id="IPR050768">
    <property type="entry name" value="UPF0353/GerABKA_families"/>
</dbReference>
<dbReference type="GO" id="GO:0016020">
    <property type="term" value="C:membrane"/>
    <property type="evidence" value="ECO:0007669"/>
    <property type="project" value="InterPro"/>
</dbReference>
<comment type="similarity">
    <text evidence="1">Belongs to the GerABKA family.</text>
</comment>
<proteinExistence type="inferred from homology"/>
<keyword evidence="3" id="KW-0812">Transmembrane</keyword>
<organism evidence="4 5">
    <name type="scientific">Cohnella faecalis</name>
    <dbReference type="NCBI Taxonomy" id="2315694"/>
    <lineage>
        <taxon>Bacteria</taxon>
        <taxon>Bacillati</taxon>
        <taxon>Bacillota</taxon>
        <taxon>Bacilli</taxon>
        <taxon>Bacillales</taxon>
        <taxon>Paenibacillaceae</taxon>
        <taxon>Cohnella</taxon>
    </lineage>
</organism>
<dbReference type="EMBL" id="QXJM01000031">
    <property type="protein sequence ID" value="RIE03736.1"/>
    <property type="molecule type" value="Genomic_DNA"/>
</dbReference>
<dbReference type="PANTHER" id="PTHR22550:SF5">
    <property type="entry name" value="LEUCINE ZIPPER PROTEIN 4"/>
    <property type="match status" value="1"/>
</dbReference>
<dbReference type="Proteomes" id="UP000266340">
    <property type="component" value="Unassembled WGS sequence"/>
</dbReference>
<evidence type="ECO:0000313" key="5">
    <source>
        <dbReference type="Proteomes" id="UP000266340"/>
    </source>
</evidence>
<evidence type="ECO:0000256" key="1">
    <source>
        <dbReference type="ARBA" id="ARBA00005278"/>
    </source>
</evidence>
<dbReference type="OrthoDB" id="1726708at2"/>
<sequence>MLLKRGKIVIVIDGSRFASYCPSVFSDFMHAMDDEYEMFWMSRALLLLRYLSLFLTLTLPAAYISIVSYNPEIFRVQLTLSIAGSRLVVPYPSFIEVFIMLFMIEALTEASLRLPRYIGSTAATVGGLILGQAVQQAGLVSSIMIIVTSSLRFPISSFRTPRSATPFDLRNTSSSQRRFFSE</sequence>
<evidence type="ECO:0000313" key="4">
    <source>
        <dbReference type="EMBL" id="RIE03736.1"/>
    </source>
</evidence>
<comment type="caution">
    <text evidence="4">The sequence shown here is derived from an EMBL/GenBank/DDBJ whole genome shotgun (WGS) entry which is preliminary data.</text>
</comment>
<evidence type="ECO:0008006" key="6">
    <source>
        <dbReference type="Google" id="ProtNLM"/>
    </source>
</evidence>
<evidence type="ECO:0000256" key="3">
    <source>
        <dbReference type="SAM" id="Phobius"/>
    </source>
</evidence>
<keyword evidence="3" id="KW-1133">Transmembrane helix</keyword>
<feature type="transmembrane region" description="Helical" evidence="3">
    <location>
        <begin position="47"/>
        <end position="69"/>
    </location>
</feature>
<dbReference type="PANTHER" id="PTHR22550">
    <property type="entry name" value="SPORE GERMINATION PROTEIN"/>
    <property type="match status" value="1"/>
</dbReference>
<evidence type="ECO:0000256" key="2">
    <source>
        <dbReference type="ARBA" id="ARBA00023136"/>
    </source>
</evidence>
<dbReference type="Pfam" id="PF03323">
    <property type="entry name" value="GerA"/>
    <property type="match status" value="1"/>
</dbReference>
<dbReference type="InterPro" id="IPR004995">
    <property type="entry name" value="Spore_Ger"/>
</dbReference>
<feature type="transmembrane region" description="Helical" evidence="3">
    <location>
        <begin position="89"/>
        <end position="107"/>
    </location>
</feature>
<dbReference type="GO" id="GO:0009847">
    <property type="term" value="P:spore germination"/>
    <property type="evidence" value="ECO:0007669"/>
    <property type="project" value="InterPro"/>
</dbReference>
<keyword evidence="2 3" id="KW-0472">Membrane</keyword>
<name>A0A398CKA7_9BACL</name>
<protein>
    <recommendedName>
        <fullName evidence="6">Spore germination protein</fullName>
    </recommendedName>
</protein>
<reference evidence="4 5" key="1">
    <citation type="submission" date="2018-09" db="EMBL/GenBank/DDBJ databases">
        <title>Cohnella cavernae sp. nov., isolated from a karst cave.</title>
        <authorList>
            <person name="Zhu H."/>
        </authorList>
    </citation>
    <scope>NUCLEOTIDE SEQUENCE [LARGE SCALE GENOMIC DNA]</scope>
    <source>
        <strain evidence="4 5">K2E09-144</strain>
    </source>
</reference>
<keyword evidence="5" id="KW-1185">Reference proteome</keyword>
<accession>A0A398CKA7</accession>
<gene>
    <name evidence="4" type="ORF">D3H35_10015</name>
</gene>
<dbReference type="AlphaFoldDB" id="A0A398CKA7"/>